<keyword evidence="7" id="KW-0408">Iron</keyword>
<evidence type="ECO:0000256" key="7">
    <source>
        <dbReference type="ARBA" id="ARBA00023004"/>
    </source>
</evidence>
<feature type="region of interest" description="Disordered" evidence="14">
    <location>
        <begin position="26"/>
        <end position="46"/>
    </location>
</feature>
<evidence type="ECO:0000256" key="10">
    <source>
        <dbReference type="ARBA" id="ARBA00023136"/>
    </source>
</evidence>
<organism evidence="18 19">
    <name type="scientific">Dyella acidiphila</name>
    <dbReference type="NCBI Taxonomy" id="2775866"/>
    <lineage>
        <taxon>Bacteria</taxon>
        <taxon>Pseudomonadati</taxon>
        <taxon>Pseudomonadota</taxon>
        <taxon>Gammaproteobacteria</taxon>
        <taxon>Lysobacterales</taxon>
        <taxon>Rhodanobacteraceae</taxon>
        <taxon>Dyella</taxon>
    </lineage>
</organism>
<evidence type="ECO:0000256" key="4">
    <source>
        <dbReference type="ARBA" id="ARBA00022496"/>
    </source>
</evidence>
<proteinExistence type="inferred from homology"/>
<keyword evidence="2 12" id="KW-0813">Transport</keyword>
<evidence type="ECO:0000256" key="12">
    <source>
        <dbReference type="PROSITE-ProRule" id="PRU01360"/>
    </source>
</evidence>
<comment type="caution">
    <text evidence="18">The sequence shown here is derived from an EMBL/GenBank/DDBJ whole genome shotgun (WGS) entry which is preliminary data.</text>
</comment>
<dbReference type="SUPFAM" id="SSF56935">
    <property type="entry name" value="Porins"/>
    <property type="match status" value="1"/>
</dbReference>
<keyword evidence="9 13" id="KW-0798">TonB box</keyword>
<evidence type="ECO:0000259" key="16">
    <source>
        <dbReference type="Pfam" id="PF00593"/>
    </source>
</evidence>
<evidence type="ECO:0000313" key="18">
    <source>
        <dbReference type="EMBL" id="MBE1161715.1"/>
    </source>
</evidence>
<protein>
    <submittedName>
        <fullName evidence="18">TonB-dependent receptor</fullName>
    </submittedName>
</protein>
<keyword evidence="5 12" id="KW-0812">Transmembrane</keyword>
<keyword evidence="4" id="KW-0410">Iron transport</keyword>
<sequence>MRTFAIRRHTVLWLALAAAMAAAGSGSAHADDPQTQAANTAGSADKVHKSTTLSTVNVNAQSLAGGLMAAQDQPKQVSTISAQAIAQQPITADYTQMINSAPGVNSASYDGFGLTDSSSYTIRGFSASEIGVTLDGVPVNDVGDYIPYASEYGEARNYESITVSPGSADLDMPDLGAVGGHVSFITRTPTQNFNIFAGQTFGSDDARSTYLRINTGDTGPVRSWISISQNSDNKWRGGGQDDIHRIQAKSVWTIDDNNSLTANFNYNHEENYFYMPLTKAEATQYGYHYDYGTSWAPTPAGGFTAEQLYNDATFFTQSSYYKLYQNPFKSWVASLDGEFKFGQNLSLSVIPYFQFGDGNGSFAGFLPLQTGANGRPVVQADQYADGQYAVLEAYRPITYRPGINAKFTLTLGLDNTLDWGIWYERSRQLEYIDAQYVDPLTGEPDGIWGDRNLLSYSNGAPWKNYQEYDLTTVKKAFVEDSWTPSDAWTFNAGVAYLYTERDNQFVLFPGNPDPADWTSYQNSDDRFHRFLPSLGASWKPNDNNQIYYSLTRTFRAPQDSATYGNSRLGLPAPLPESAWSNELGWRFTDGPLTLHTDAYLANMGNRTAVGLDQDTFINYYINAGPVRMAGLNAEGNLDLGHGLSLYSSYTYTQSQVKQNLSLPATVDTAAAYYDTKGKQFPGTPRNMAYFGARYADGGLVLNLNGKFTGSEYGDFLNTDRVASNFTVNGSASYELPDFSVLHKTTIALNWLNILNRHYLALPASPTIDASESAPTYYVGAPRQWYLTISTTLF</sequence>
<dbReference type="InterPro" id="IPR037066">
    <property type="entry name" value="Plug_dom_sf"/>
</dbReference>
<evidence type="ECO:0000256" key="14">
    <source>
        <dbReference type="SAM" id="MobiDB-lite"/>
    </source>
</evidence>
<dbReference type="Pfam" id="PF00593">
    <property type="entry name" value="TonB_dep_Rec_b-barrel"/>
    <property type="match status" value="1"/>
</dbReference>
<keyword evidence="6 15" id="KW-0732">Signal</keyword>
<dbReference type="Pfam" id="PF07715">
    <property type="entry name" value="Plug"/>
    <property type="match status" value="1"/>
</dbReference>
<dbReference type="InterPro" id="IPR012910">
    <property type="entry name" value="Plug_dom"/>
</dbReference>
<evidence type="ECO:0000256" key="1">
    <source>
        <dbReference type="ARBA" id="ARBA00004571"/>
    </source>
</evidence>
<evidence type="ECO:0000256" key="2">
    <source>
        <dbReference type="ARBA" id="ARBA00022448"/>
    </source>
</evidence>
<dbReference type="Proteomes" id="UP000651010">
    <property type="component" value="Unassembled WGS sequence"/>
</dbReference>
<dbReference type="Gene3D" id="2.170.130.10">
    <property type="entry name" value="TonB-dependent receptor, plug domain"/>
    <property type="match status" value="1"/>
</dbReference>
<evidence type="ECO:0000256" key="11">
    <source>
        <dbReference type="ARBA" id="ARBA00023237"/>
    </source>
</evidence>
<feature type="chain" id="PRO_5047092138" evidence="15">
    <location>
        <begin position="31"/>
        <end position="793"/>
    </location>
</feature>
<keyword evidence="11 12" id="KW-0998">Cell outer membrane</keyword>
<evidence type="ECO:0000313" key="19">
    <source>
        <dbReference type="Proteomes" id="UP000651010"/>
    </source>
</evidence>
<evidence type="ECO:0000256" key="6">
    <source>
        <dbReference type="ARBA" id="ARBA00022729"/>
    </source>
</evidence>
<gene>
    <name evidence="18" type="ORF">IGX34_15130</name>
</gene>
<evidence type="ECO:0000256" key="5">
    <source>
        <dbReference type="ARBA" id="ARBA00022692"/>
    </source>
</evidence>
<dbReference type="InterPro" id="IPR036942">
    <property type="entry name" value="Beta-barrel_TonB_sf"/>
</dbReference>
<dbReference type="PROSITE" id="PS52016">
    <property type="entry name" value="TONB_DEPENDENT_REC_3"/>
    <property type="match status" value="1"/>
</dbReference>
<feature type="compositionally biased region" description="Polar residues" evidence="14">
    <location>
        <begin position="33"/>
        <end position="42"/>
    </location>
</feature>
<keyword evidence="10 12" id="KW-0472">Membrane</keyword>
<evidence type="ECO:0000259" key="17">
    <source>
        <dbReference type="Pfam" id="PF07715"/>
    </source>
</evidence>
<dbReference type="InterPro" id="IPR000531">
    <property type="entry name" value="Beta-barrel_TonB"/>
</dbReference>
<feature type="domain" description="TonB-dependent receptor-like beta-barrel" evidence="16">
    <location>
        <begin position="282"/>
        <end position="752"/>
    </location>
</feature>
<evidence type="ECO:0000256" key="9">
    <source>
        <dbReference type="ARBA" id="ARBA00023077"/>
    </source>
</evidence>
<evidence type="ECO:0000256" key="3">
    <source>
        <dbReference type="ARBA" id="ARBA00022452"/>
    </source>
</evidence>
<dbReference type="Gene3D" id="2.40.170.20">
    <property type="entry name" value="TonB-dependent receptor, beta-barrel domain"/>
    <property type="match status" value="1"/>
</dbReference>
<dbReference type="PANTHER" id="PTHR32552:SF89">
    <property type="entry name" value="CATECHOLATE SIDEROPHORE RECEPTOR FIU"/>
    <property type="match status" value="1"/>
</dbReference>
<keyword evidence="18" id="KW-0675">Receptor</keyword>
<keyword evidence="19" id="KW-1185">Reference proteome</keyword>
<reference evidence="18 19" key="1">
    <citation type="submission" date="2020-09" db="EMBL/GenBank/DDBJ databases">
        <title>Dyella sp. 7MK23 isolated from forest soil.</title>
        <authorList>
            <person name="Fu J."/>
        </authorList>
    </citation>
    <scope>NUCLEOTIDE SEQUENCE [LARGE SCALE GENOMIC DNA]</scope>
    <source>
        <strain evidence="18 19">7MK23</strain>
    </source>
</reference>
<feature type="signal peptide" evidence="15">
    <location>
        <begin position="1"/>
        <end position="30"/>
    </location>
</feature>
<dbReference type="RefSeq" id="WP_192556558.1">
    <property type="nucleotide sequence ID" value="NZ_JACZZA010000009.1"/>
</dbReference>
<comment type="subcellular location">
    <subcellularLocation>
        <location evidence="1 12">Cell outer membrane</location>
        <topology evidence="1 12">Multi-pass membrane protein</topology>
    </subcellularLocation>
</comment>
<feature type="domain" description="TonB-dependent receptor plug" evidence="17">
    <location>
        <begin position="70"/>
        <end position="179"/>
    </location>
</feature>
<evidence type="ECO:0000256" key="13">
    <source>
        <dbReference type="RuleBase" id="RU003357"/>
    </source>
</evidence>
<keyword evidence="8" id="KW-0406">Ion transport</keyword>
<evidence type="ECO:0000256" key="15">
    <source>
        <dbReference type="SAM" id="SignalP"/>
    </source>
</evidence>
<dbReference type="PANTHER" id="PTHR32552">
    <property type="entry name" value="FERRICHROME IRON RECEPTOR-RELATED"/>
    <property type="match status" value="1"/>
</dbReference>
<comment type="similarity">
    <text evidence="12 13">Belongs to the TonB-dependent receptor family.</text>
</comment>
<keyword evidence="3 12" id="KW-1134">Transmembrane beta strand</keyword>
<name>A0ABR9GCE6_9GAMM</name>
<evidence type="ECO:0000256" key="8">
    <source>
        <dbReference type="ARBA" id="ARBA00023065"/>
    </source>
</evidence>
<dbReference type="InterPro" id="IPR039426">
    <property type="entry name" value="TonB-dep_rcpt-like"/>
</dbReference>
<accession>A0ABR9GCE6</accession>
<dbReference type="EMBL" id="JACZZA010000009">
    <property type="protein sequence ID" value="MBE1161715.1"/>
    <property type="molecule type" value="Genomic_DNA"/>
</dbReference>